<dbReference type="OrthoDB" id="9765462at2"/>
<dbReference type="PANTHER" id="PTHR43668">
    <property type="entry name" value="ALLANTOINASE"/>
    <property type="match status" value="1"/>
</dbReference>
<evidence type="ECO:0000256" key="1">
    <source>
        <dbReference type="ARBA" id="ARBA00022975"/>
    </source>
</evidence>
<organism evidence="3 4">
    <name type="scientific">Flaviaesturariibacter aridisoli</name>
    <dbReference type="NCBI Taxonomy" id="2545761"/>
    <lineage>
        <taxon>Bacteria</taxon>
        <taxon>Pseudomonadati</taxon>
        <taxon>Bacteroidota</taxon>
        <taxon>Chitinophagia</taxon>
        <taxon>Chitinophagales</taxon>
        <taxon>Chitinophagaceae</taxon>
        <taxon>Flaviaestuariibacter</taxon>
    </lineage>
</organism>
<dbReference type="SUPFAM" id="SSF51556">
    <property type="entry name" value="Metallo-dependent hydrolases"/>
    <property type="match status" value="1"/>
</dbReference>
<dbReference type="GO" id="GO:0006145">
    <property type="term" value="P:purine nucleobase catabolic process"/>
    <property type="evidence" value="ECO:0007669"/>
    <property type="project" value="TreeGrafter"/>
</dbReference>
<keyword evidence="1" id="KW-0665">Pyrimidine biosynthesis</keyword>
<dbReference type="GO" id="GO:0004038">
    <property type="term" value="F:allantoinase activity"/>
    <property type="evidence" value="ECO:0007669"/>
    <property type="project" value="TreeGrafter"/>
</dbReference>
<reference evidence="3 4" key="1">
    <citation type="submission" date="2019-03" db="EMBL/GenBank/DDBJ databases">
        <authorList>
            <person name="Kim M.K.M."/>
        </authorList>
    </citation>
    <scope>NUCLEOTIDE SEQUENCE [LARGE SCALE GENOMIC DNA]</scope>
    <source>
        <strain evidence="3 4">17J68-15</strain>
    </source>
</reference>
<dbReference type="AlphaFoldDB" id="A0A4R4DYG1"/>
<dbReference type="GO" id="GO:0005737">
    <property type="term" value="C:cytoplasm"/>
    <property type="evidence" value="ECO:0007669"/>
    <property type="project" value="TreeGrafter"/>
</dbReference>
<protein>
    <submittedName>
        <fullName evidence="3">Dihydroorotase</fullName>
    </submittedName>
</protein>
<dbReference type="NCBIfam" id="TIGR00857">
    <property type="entry name" value="pyrC_multi"/>
    <property type="match status" value="1"/>
</dbReference>
<dbReference type="GO" id="GO:0046872">
    <property type="term" value="F:metal ion binding"/>
    <property type="evidence" value="ECO:0007669"/>
    <property type="project" value="InterPro"/>
</dbReference>
<dbReference type="SUPFAM" id="SSF51338">
    <property type="entry name" value="Composite domain of metallo-dependent hydrolases"/>
    <property type="match status" value="1"/>
</dbReference>
<name>A0A4R4DYG1_9BACT</name>
<dbReference type="InterPro" id="IPR050138">
    <property type="entry name" value="DHOase/Allantoinase_Hydrolase"/>
</dbReference>
<gene>
    <name evidence="3" type="ORF">E0486_12645</name>
</gene>
<keyword evidence="4" id="KW-1185">Reference proteome</keyword>
<dbReference type="Gene3D" id="3.20.20.140">
    <property type="entry name" value="Metal-dependent hydrolases"/>
    <property type="match status" value="1"/>
</dbReference>
<evidence type="ECO:0000259" key="2">
    <source>
        <dbReference type="Pfam" id="PF12890"/>
    </source>
</evidence>
<dbReference type="Pfam" id="PF12890">
    <property type="entry name" value="DHOase"/>
    <property type="match status" value="1"/>
</dbReference>
<dbReference type="PANTHER" id="PTHR43668:SF2">
    <property type="entry name" value="ALLANTOINASE"/>
    <property type="match status" value="1"/>
</dbReference>
<dbReference type="GO" id="GO:0004151">
    <property type="term" value="F:dihydroorotase activity"/>
    <property type="evidence" value="ECO:0007669"/>
    <property type="project" value="InterPro"/>
</dbReference>
<dbReference type="Proteomes" id="UP000295164">
    <property type="component" value="Unassembled WGS sequence"/>
</dbReference>
<dbReference type="EMBL" id="SKFH01000023">
    <property type="protein sequence ID" value="TCZ69026.1"/>
    <property type="molecule type" value="Genomic_DNA"/>
</dbReference>
<accession>A0A4R4DYG1</accession>
<dbReference type="InterPro" id="IPR024403">
    <property type="entry name" value="DHOase_cat"/>
</dbReference>
<dbReference type="RefSeq" id="WP_131852546.1">
    <property type="nucleotide sequence ID" value="NZ_SKFH01000023.1"/>
</dbReference>
<dbReference type="Gene3D" id="2.30.40.10">
    <property type="entry name" value="Urease, subunit C, domain 1"/>
    <property type="match status" value="1"/>
</dbReference>
<sequence length="422" mass="44870">MELLLRQVTVVDPASPLHHQLTDIAIESGRIRSGSDLQPQPSTHVVDEAGLFLAPGFVDLFADFCDPGQEHRETLESGAAAAAAGGYTDVLLVPNTTPCVHNKSSVEYITQKSRNLPVRLHPMGALTRNTEGKELAELYDMHASGAPAFTDGWKSVQSGGLLLKALQYVLAIDVPVVQLPDDRSFHPGGLMHEGIVSTQLGLPGRPALAEELMVARDIELVRYTGGRLHLTGLSAAGSVDHVRRAKKEGLPVTCSVAPLHLLYTEEDLRGYDTNLKLNPPLRTAADRAALRAGVTDGTIDCIAGHHLPQDIDHKIVEFEAAAPGALSLQTAFAAVCTALPELSAEQLVALFSGNARRIFGLPAAGISDGGTASCTIFRRDGQTTLTRAGNRSRSGNSPFFEQSLTGQIFGIIAPGGVFLNTF</sequence>
<dbReference type="InterPro" id="IPR011059">
    <property type="entry name" value="Metal-dep_hydrolase_composite"/>
</dbReference>
<evidence type="ECO:0000313" key="3">
    <source>
        <dbReference type="EMBL" id="TCZ69026.1"/>
    </source>
</evidence>
<evidence type="ECO:0000313" key="4">
    <source>
        <dbReference type="Proteomes" id="UP000295164"/>
    </source>
</evidence>
<dbReference type="CDD" id="cd01317">
    <property type="entry name" value="DHOase_IIa"/>
    <property type="match status" value="1"/>
</dbReference>
<dbReference type="InterPro" id="IPR032466">
    <property type="entry name" value="Metal_Hydrolase"/>
</dbReference>
<feature type="domain" description="Dihydroorotase catalytic" evidence="2">
    <location>
        <begin position="52"/>
        <end position="234"/>
    </location>
</feature>
<dbReference type="InterPro" id="IPR004722">
    <property type="entry name" value="DHOase"/>
</dbReference>
<proteinExistence type="predicted"/>
<comment type="caution">
    <text evidence="3">The sequence shown here is derived from an EMBL/GenBank/DDBJ whole genome shotgun (WGS) entry which is preliminary data.</text>
</comment>
<dbReference type="GO" id="GO:0006221">
    <property type="term" value="P:pyrimidine nucleotide biosynthetic process"/>
    <property type="evidence" value="ECO:0007669"/>
    <property type="project" value="UniProtKB-KW"/>
</dbReference>